<dbReference type="PIRSF" id="PIRSF009437">
    <property type="entry name" value="NQR-1_subunit_C"/>
    <property type="match status" value="1"/>
</dbReference>
<dbReference type="GO" id="GO:0005886">
    <property type="term" value="C:plasma membrane"/>
    <property type="evidence" value="ECO:0007669"/>
    <property type="project" value="UniProtKB-SubCell"/>
</dbReference>
<dbReference type="HAMAP" id="MF_00427">
    <property type="entry name" value="NqrC"/>
    <property type="match status" value="1"/>
</dbReference>
<dbReference type="InterPro" id="IPR007329">
    <property type="entry name" value="FMN-bd"/>
</dbReference>
<evidence type="ECO:0000259" key="18">
    <source>
        <dbReference type="SMART" id="SM00900"/>
    </source>
</evidence>
<comment type="similarity">
    <text evidence="16 17">Belongs to the NqrC family.</text>
</comment>
<dbReference type="PANTHER" id="PTHR37838">
    <property type="entry name" value="NA(+)-TRANSLOCATING NADH-QUINONE REDUCTASE SUBUNIT C"/>
    <property type="match status" value="1"/>
</dbReference>
<keyword evidence="13 16" id="KW-0830">Ubiquinone</keyword>
<comment type="cofactor">
    <cofactor evidence="16 17">
        <name>FMN</name>
        <dbReference type="ChEBI" id="CHEBI:58210"/>
    </cofactor>
</comment>
<sequence>MANNDTIKKTITVALLLCIVCSVVVSTASVVLKPAQEANKRLDFNRNILMAAGMYDSSKSVESQFSSIEVKMVDLNTGKFTSEIDAATFDQRKAAKDPKLSSELSPEEDVANLSRRENFAKVYLVKGGDKGFSTVILPISGYGLWGTLYGFLAVESDGNTIVGLGYYDHKETPGLGAEVDNPRWKALWEGKKIYDEDGDVAISVIKGSVGPNTDDAEHKVDGLSGATLTSVGVDHMMKFWLGSDGYGPFLKNLKAGEA</sequence>
<accession>C5BII3</accession>
<dbReference type="HOGENOM" id="CLU_077882_0_1_6"/>
<keyword evidence="12 16" id="KW-0406">Ion transport</keyword>
<keyword evidence="9 16" id="KW-1133">Transmembrane helix</keyword>
<keyword evidence="8 16" id="KW-1278">Translocase</keyword>
<dbReference type="PANTHER" id="PTHR37838:SF1">
    <property type="entry name" value="NA(+)-TRANSLOCATING NADH-QUINONE REDUCTASE SUBUNIT C"/>
    <property type="match status" value="1"/>
</dbReference>
<evidence type="ECO:0000256" key="11">
    <source>
        <dbReference type="ARBA" id="ARBA00023053"/>
    </source>
</evidence>
<dbReference type="AlphaFoldDB" id="C5BII3"/>
<evidence type="ECO:0000256" key="16">
    <source>
        <dbReference type="HAMAP-Rule" id="MF_00427"/>
    </source>
</evidence>
<keyword evidence="11 16" id="KW-0915">Sodium</keyword>
<dbReference type="EC" id="7.2.1.1" evidence="16 17"/>
<keyword evidence="20" id="KW-1185">Reference proteome</keyword>
<evidence type="ECO:0000313" key="19">
    <source>
        <dbReference type="EMBL" id="ACR13988.1"/>
    </source>
</evidence>
<evidence type="ECO:0000256" key="7">
    <source>
        <dbReference type="ARBA" id="ARBA00022692"/>
    </source>
</evidence>
<dbReference type="InterPro" id="IPR010204">
    <property type="entry name" value="NqrC"/>
</dbReference>
<organism evidence="19 20">
    <name type="scientific">Teredinibacter turnerae (strain ATCC 39867 / T7901)</name>
    <dbReference type="NCBI Taxonomy" id="377629"/>
    <lineage>
        <taxon>Bacteria</taxon>
        <taxon>Pseudomonadati</taxon>
        <taxon>Pseudomonadota</taxon>
        <taxon>Gammaproteobacteria</taxon>
        <taxon>Cellvibrionales</taxon>
        <taxon>Cellvibrionaceae</taxon>
        <taxon>Teredinibacter</taxon>
    </lineage>
</organism>
<comment type="caution">
    <text evidence="16">Lacks conserved residue(s) required for the propagation of feature annotation.</text>
</comment>
<dbReference type="GO" id="GO:0016655">
    <property type="term" value="F:oxidoreductase activity, acting on NAD(P)H, quinone or similar compound as acceptor"/>
    <property type="evidence" value="ECO:0007669"/>
    <property type="project" value="UniProtKB-UniRule"/>
</dbReference>
<evidence type="ECO:0000256" key="10">
    <source>
        <dbReference type="ARBA" id="ARBA00023027"/>
    </source>
</evidence>
<comment type="subcellular location">
    <subcellularLocation>
        <location evidence="16">Cell inner membrane</location>
        <topology evidence="16">Single-pass membrane protein</topology>
    </subcellularLocation>
</comment>
<protein>
    <recommendedName>
        <fullName evidence="16 17">Na(+)-translocating NADH-quinone reductase subunit C</fullName>
        <shortName evidence="16 17">Na(+)-NQR subunit C</shortName>
        <shortName evidence="16 17">Na(+)-translocating NQR subunit C</shortName>
        <ecNumber evidence="16 17">7.2.1.1</ecNumber>
    </recommendedName>
    <alternativeName>
        <fullName evidence="16 17">NQR complex subunit C</fullName>
    </alternativeName>
    <alternativeName>
        <fullName evidence="16 17">NQR-1 subunit C</fullName>
    </alternativeName>
</protein>
<evidence type="ECO:0000256" key="8">
    <source>
        <dbReference type="ARBA" id="ARBA00022967"/>
    </source>
</evidence>
<keyword evidence="1 16" id="KW-0813">Transport</keyword>
<evidence type="ECO:0000256" key="17">
    <source>
        <dbReference type="PIRNR" id="PIRNR009437"/>
    </source>
</evidence>
<comment type="subunit">
    <text evidence="16 17">Composed of six subunits; NqrA, NqrB, NqrC, NqrD, NqrE and NqrF.</text>
</comment>
<dbReference type="SMART" id="SM00900">
    <property type="entry name" value="FMN_bind"/>
    <property type="match status" value="1"/>
</dbReference>
<comment type="function">
    <text evidence="16">NQR complex catalyzes the reduction of ubiquinone-1 to ubiquinol by two successive reactions, coupled with the transport of Na(+) ions from the cytoplasm to the periplasm. NqrA to NqrE are probably involved in the second step, the conversion of ubisemiquinone to ubiquinol.</text>
</comment>
<evidence type="ECO:0000256" key="6">
    <source>
        <dbReference type="ARBA" id="ARBA00022643"/>
    </source>
</evidence>
<keyword evidence="6 16" id="KW-0288">FMN</keyword>
<keyword evidence="19" id="KW-0560">Oxidoreductase</keyword>
<keyword evidence="10 16" id="KW-0520">NAD</keyword>
<dbReference type="KEGG" id="ttu:TERTU_1951"/>
<proteinExistence type="inferred from homology"/>
<evidence type="ECO:0000256" key="5">
    <source>
        <dbReference type="ARBA" id="ARBA00022630"/>
    </source>
</evidence>
<evidence type="ECO:0000256" key="15">
    <source>
        <dbReference type="ARBA" id="ARBA00023201"/>
    </source>
</evidence>
<keyword evidence="3 16" id="KW-0997">Cell inner membrane</keyword>
<evidence type="ECO:0000256" key="14">
    <source>
        <dbReference type="ARBA" id="ARBA00023136"/>
    </source>
</evidence>
<reference evidence="19 20" key="1">
    <citation type="journal article" date="2009" name="PLoS ONE">
        <title>The complete genome of Teredinibacter turnerae T7901: an intracellular endosymbiont of marine wood-boring bivalves (shipworms).</title>
        <authorList>
            <person name="Yang J.C."/>
            <person name="Madupu R."/>
            <person name="Durkin A.S."/>
            <person name="Ekborg N.A."/>
            <person name="Pedamallu C.S."/>
            <person name="Hostetler J.B."/>
            <person name="Radune D."/>
            <person name="Toms B.S."/>
            <person name="Henrissat B."/>
            <person name="Coutinho P.M."/>
            <person name="Schwarz S."/>
            <person name="Field L."/>
            <person name="Trindade-Silva A.E."/>
            <person name="Soares C.A.G."/>
            <person name="Elshahawi S."/>
            <person name="Hanora A."/>
            <person name="Schmidt E.W."/>
            <person name="Haygood M.G."/>
            <person name="Posfai J."/>
            <person name="Benner J."/>
            <person name="Madinger C."/>
            <person name="Nove J."/>
            <person name="Anton B."/>
            <person name="Chaudhary K."/>
            <person name="Foster J."/>
            <person name="Holman A."/>
            <person name="Kumar S."/>
            <person name="Lessard P.A."/>
            <person name="Luyten Y.A."/>
            <person name="Slatko B."/>
            <person name="Wood N."/>
            <person name="Wu B."/>
            <person name="Teplitski M."/>
            <person name="Mougous J.D."/>
            <person name="Ward N."/>
            <person name="Eisen J.A."/>
            <person name="Badger J.H."/>
            <person name="Distel D.L."/>
        </authorList>
    </citation>
    <scope>NUCLEOTIDE SEQUENCE [LARGE SCALE GENOMIC DNA]</scope>
    <source>
        <strain evidence="20">ATCC 39867 / T7901</strain>
    </source>
</reference>
<evidence type="ECO:0000256" key="1">
    <source>
        <dbReference type="ARBA" id="ARBA00022448"/>
    </source>
</evidence>
<dbReference type="OrthoDB" id="9786835at2"/>
<dbReference type="Pfam" id="PF04205">
    <property type="entry name" value="FMN_bind"/>
    <property type="match status" value="1"/>
</dbReference>
<keyword evidence="2 16" id="KW-1003">Cell membrane</keyword>
<keyword evidence="14 16" id="KW-0472">Membrane</keyword>
<evidence type="ECO:0000256" key="13">
    <source>
        <dbReference type="ARBA" id="ARBA00023075"/>
    </source>
</evidence>
<dbReference type="Proteomes" id="UP000009080">
    <property type="component" value="Chromosome"/>
</dbReference>
<keyword evidence="4 16" id="KW-0597">Phosphoprotein</keyword>
<evidence type="ECO:0000256" key="2">
    <source>
        <dbReference type="ARBA" id="ARBA00022475"/>
    </source>
</evidence>
<feature type="domain" description="FMN-binding" evidence="18">
    <location>
        <begin position="143"/>
        <end position="244"/>
    </location>
</feature>
<keyword evidence="5 16" id="KW-0285">Flavoprotein</keyword>
<keyword evidence="7 16" id="KW-0812">Transmembrane</keyword>
<evidence type="ECO:0000256" key="4">
    <source>
        <dbReference type="ARBA" id="ARBA00022553"/>
    </source>
</evidence>
<dbReference type="NCBIfam" id="NF003749">
    <property type="entry name" value="PRK05346.1-5"/>
    <property type="match status" value="1"/>
</dbReference>
<feature type="modified residue" description="FMN phosphoryl threonine" evidence="16">
    <location>
        <position position="227"/>
    </location>
</feature>
<keyword evidence="15 16" id="KW-0739">Sodium transport</keyword>
<dbReference type="STRING" id="377629.TERTU_1951"/>
<dbReference type="GO" id="GO:0006814">
    <property type="term" value="P:sodium ion transport"/>
    <property type="evidence" value="ECO:0007669"/>
    <property type="project" value="UniProtKB-UniRule"/>
</dbReference>
<dbReference type="EMBL" id="CP001614">
    <property type="protein sequence ID" value="ACR13988.1"/>
    <property type="molecule type" value="Genomic_DNA"/>
</dbReference>
<dbReference type="GO" id="GO:0010181">
    <property type="term" value="F:FMN binding"/>
    <property type="evidence" value="ECO:0007669"/>
    <property type="project" value="UniProtKB-UniRule"/>
</dbReference>
<name>C5BII3_TERTT</name>
<dbReference type="RefSeq" id="WP_015820103.1">
    <property type="nucleotide sequence ID" value="NC_012997.1"/>
</dbReference>
<dbReference type="eggNOG" id="COG2869">
    <property type="taxonomic scope" value="Bacteria"/>
</dbReference>
<evidence type="ECO:0000256" key="12">
    <source>
        <dbReference type="ARBA" id="ARBA00023065"/>
    </source>
</evidence>
<evidence type="ECO:0000256" key="3">
    <source>
        <dbReference type="ARBA" id="ARBA00022519"/>
    </source>
</evidence>
<comment type="catalytic activity">
    <reaction evidence="16 17">
        <text>a ubiquinone + n Na(+)(in) + NADH + H(+) = a ubiquinol + n Na(+)(out) + NAD(+)</text>
        <dbReference type="Rhea" id="RHEA:47748"/>
        <dbReference type="Rhea" id="RHEA-COMP:9565"/>
        <dbReference type="Rhea" id="RHEA-COMP:9566"/>
        <dbReference type="ChEBI" id="CHEBI:15378"/>
        <dbReference type="ChEBI" id="CHEBI:16389"/>
        <dbReference type="ChEBI" id="CHEBI:17976"/>
        <dbReference type="ChEBI" id="CHEBI:29101"/>
        <dbReference type="ChEBI" id="CHEBI:57540"/>
        <dbReference type="ChEBI" id="CHEBI:57945"/>
        <dbReference type="EC" id="7.2.1.1"/>
    </reaction>
</comment>
<evidence type="ECO:0000313" key="20">
    <source>
        <dbReference type="Proteomes" id="UP000009080"/>
    </source>
</evidence>
<evidence type="ECO:0000256" key="9">
    <source>
        <dbReference type="ARBA" id="ARBA00022989"/>
    </source>
</evidence>
<dbReference type="NCBIfam" id="TIGR01938">
    <property type="entry name" value="nqrC"/>
    <property type="match status" value="1"/>
</dbReference>
<gene>
    <name evidence="16 19" type="primary">nqrC</name>
    <name evidence="19" type="ordered locus">TERTU_1951</name>
</gene>